<keyword evidence="2" id="KW-1185">Reference proteome</keyword>
<evidence type="ECO:0000313" key="1">
    <source>
        <dbReference type="EMBL" id="KAI6080984.1"/>
    </source>
</evidence>
<reference evidence="1 2" key="1">
    <citation type="journal article" date="2022" name="New Phytol.">
        <title>Ecological generalism drives hyperdiversity of secondary metabolite gene clusters in xylarialean endophytes.</title>
        <authorList>
            <person name="Franco M.E.E."/>
            <person name="Wisecaver J.H."/>
            <person name="Arnold A.E."/>
            <person name="Ju Y.M."/>
            <person name="Slot J.C."/>
            <person name="Ahrendt S."/>
            <person name="Moore L.P."/>
            <person name="Eastman K.E."/>
            <person name="Scott K."/>
            <person name="Konkel Z."/>
            <person name="Mondo S.J."/>
            <person name="Kuo A."/>
            <person name="Hayes R.D."/>
            <person name="Haridas S."/>
            <person name="Andreopoulos B."/>
            <person name="Riley R."/>
            <person name="LaButti K."/>
            <person name="Pangilinan J."/>
            <person name="Lipzen A."/>
            <person name="Amirebrahimi M."/>
            <person name="Yan J."/>
            <person name="Adam C."/>
            <person name="Keymanesh K."/>
            <person name="Ng V."/>
            <person name="Louie K."/>
            <person name="Northen T."/>
            <person name="Drula E."/>
            <person name="Henrissat B."/>
            <person name="Hsieh H.M."/>
            <person name="Youens-Clark K."/>
            <person name="Lutzoni F."/>
            <person name="Miadlikowska J."/>
            <person name="Eastwood D.C."/>
            <person name="Hamelin R.C."/>
            <person name="Grigoriev I.V."/>
            <person name="U'Ren J.M."/>
        </authorList>
    </citation>
    <scope>NUCLEOTIDE SEQUENCE [LARGE SCALE GENOMIC DNA]</scope>
    <source>
        <strain evidence="1 2">ER1909</strain>
    </source>
</reference>
<organism evidence="1 2">
    <name type="scientific">Hypoxylon rubiginosum</name>
    <dbReference type="NCBI Taxonomy" id="110542"/>
    <lineage>
        <taxon>Eukaryota</taxon>
        <taxon>Fungi</taxon>
        <taxon>Dikarya</taxon>
        <taxon>Ascomycota</taxon>
        <taxon>Pezizomycotina</taxon>
        <taxon>Sordariomycetes</taxon>
        <taxon>Xylariomycetidae</taxon>
        <taxon>Xylariales</taxon>
        <taxon>Hypoxylaceae</taxon>
        <taxon>Hypoxylon</taxon>
    </lineage>
</organism>
<evidence type="ECO:0000313" key="2">
    <source>
        <dbReference type="Proteomes" id="UP001497680"/>
    </source>
</evidence>
<keyword evidence="1" id="KW-0378">Hydrolase</keyword>
<dbReference type="Proteomes" id="UP001497680">
    <property type="component" value="Unassembled WGS sequence"/>
</dbReference>
<dbReference type="EMBL" id="MU394412">
    <property type="protein sequence ID" value="KAI6080984.1"/>
    <property type="molecule type" value="Genomic_DNA"/>
</dbReference>
<gene>
    <name evidence="1" type="ORF">F4821DRAFT_250260</name>
</gene>
<proteinExistence type="predicted"/>
<accession>A0ACC0CKS1</accession>
<comment type="caution">
    <text evidence="1">The sequence shown here is derived from an EMBL/GenBank/DDBJ whole genome shotgun (WGS) entry which is preliminary data.</text>
</comment>
<sequence>MATSGANGPGAQDPNNDEDAFHKWRRLIPRAIAGRSQSFGHKLPQFFQGGYSLVQGDLNILQRTITELATEQGALAIRELVDERIIYCRTDYDRINLWRTCIRPFFLMLTEARVARSAILEVHTGTIYNVVLGSNASRLEMLFRFLIDLAIRWEMEPRIVNDDEPKCEFLELCTKILAKAIDSNTKNLASEVIPQLVKLMRESIESLGEDDRNFWALQATKHLEYIQRRLEATKQAGSAPGPSTHERATFFMGRDLPGKLSPHGPRHDNDSDDITEIRILPTMAEILSNRTDYLPVHDLTQWHLPGIQGLIDRHFRLLREDMVGPLKESISDELAVLEAASSDRRAITTQQRGIRTYSYNVVEIVDATCTRRAGLEFHLKLEQPLAASTLSSEAREAWWGISRRLDIGALVCLLQNGTAVFCVVSDSTKRPKPFRKGPRSNDQPMTEKQSLYSNSRFAYVSLSLAEPTDVDLGLMLRTLQLNSAHQQSLVEFPGVLLPSFQHTLSALQSISKSLDLPFTDLLLPSVDRIANDDIPLPLYATKPNFAYNLKCLTSDGKDLLFAPRDEPNPLELCHRSSLDYGQATAVLNALRRSLALIQGPPGTGKSYTGEAIIKALLANKKKAKIGPILCVCYTNHALDQLLEHLWRGEVKQIIRIGSRSKSAVLSDVTLHGVAKDVDRTKSEKKSSWEAGMTLGQVEAELKDYLAGVKSTTAAQRVKEHIKTQAPKFYDAIFGVEEDGWTTVTRKDELCLLIDWVSAGSPSESTPRGIEELQEEEPETLSHMERTSLYESWSLEVLESQEEDFISLHDDYQDAKKRYGAVVREVDTRVLQEADIIGVTTTGLAKNLDLLRHLDSKILICEEAGEVLESHILTALLPSIEHAILIGDHLQLRPHIVNYELSAANPRGEQYSLDVSLFERLVQPVRPTDPKLPFDTLEIQRRMHPSISNLIRDTLYSSLRDAENVRGYPEVMGMRKRLFWFDHDKPEARADPNYPISTSRTNDFEVEMVCALVSHLVRQGIYGRDDIAVLTPYLGQLHKLRRKLQSSFEVVVDDRDLEELENQGLETAPQVAPQVYKQSLGRCLRLATVDNFQGEEAKIVVISLVRSNQDRQCGFLKTTNRINVLLSRAKHGLYLIGNSATYGAVEMWSNIIAMLKENGNFGTKLPLQCPRHTDKCIEISEPEDFVRLSPEAGCDAQCSLLLDCGHACRSKCHAATLHKAAKCLAPCPQLKKACGHSCPKLCGEPCEEVCSTILEGQELPLPCGHTKLSPFCWQTEQPEALTCRQLVDLTVPGCNHRIQVACCEGTTHISNCPAVCGDILPCGHECRDACKRCKTCVDGGIMRVSHGPCTSICGRKYDSCKHYCIRVCHPGESCPPCSLPCEVECPHSRCFKQCSEPCNPCPEKSCASCCPHSKCTMPCAAPCDWIPCSRRCDKFLPCGHRCPSLCGELCPEVEFCHVCASPEVKATVVDMHGRLYSDVDTNVDPCVFMRCGHFVTASTLDARMGIADHYDVTPSGVPVALRSAPAPWLAQDLKACPICMGSLRDIGRYGRIVRQAVLDDPKKRFVGWYHKHWANLEGRLIAEHERLNDAEAPVQLLDLVAKPGDLHLDNSPFDQLMSLNNWVDGKRYLPNTQLLLEISVYLRRVEVEENLYLRGYDQGVNKLFNVDFPTLRTRGQLLARIVFIRCYVATLDDFLRLRYRSEACLTTMHFHNLDAALDECENIIKLAQASKYVSQEIEGRILYAKIVAMARLANDIVQMTDGKQLNVAEDYEIFDERGLPESVLKAKFHLFAAELLIHKYASEEKAWSDFEITVNMLYDRANFSGYQSAEKGDVWNATAMSFARSAGERWYACAEGHPFTLANSHKSGVFKCPECLGWAVLREV</sequence>
<name>A0ACC0CKS1_9PEZI</name>
<protein>
    <submittedName>
        <fullName evidence="1">P-loop containing nucleoside triphosphate hydrolase protein</fullName>
    </submittedName>
</protein>